<evidence type="ECO:0000313" key="2">
    <source>
        <dbReference type="EMBL" id="KAK0130658.1"/>
    </source>
</evidence>
<dbReference type="InterPro" id="IPR003961">
    <property type="entry name" value="FN3_dom"/>
</dbReference>
<dbReference type="Proteomes" id="UP001174136">
    <property type="component" value="Unassembled WGS sequence"/>
</dbReference>
<dbReference type="PANTHER" id="PTHR47135">
    <property type="entry name" value="FIBRONECTIN TYPE III DOMAIN-CONTAINING PROTEIN 7"/>
    <property type="match status" value="1"/>
</dbReference>
<dbReference type="AlphaFoldDB" id="A0AA47LZ57"/>
<reference evidence="2" key="1">
    <citation type="journal article" date="2023" name="Front. Mar. Sci.">
        <title>A new Merluccius polli reference genome to investigate the effects of global change in West African waters.</title>
        <authorList>
            <person name="Mateo J.L."/>
            <person name="Blanco-Fernandez C."/>
            <person name="Garcia-Vazquez E."/>
            <person name="Machado-Schiaffino G."/>
        </authorList>
    </citation>
    <scope>NUCLEOTIDE SEQUENCE</scope>
    <source>
        <strain evidence="2">C29</strain>
        <tissue evidence="2">Fin</tissue>
    </source>
</reference>
<dbReference type="PROSITE" id="PS50853">
    <property type="entry name" value="FN3"/>
    <property type="match status" value="1"/>
</dbReference>
<evidence type="ECO:0000259" key="1">
    <source>
        <dbReference type="PROSITE" id="PS50853"/>
    </source>
</evidence>
<protein>
    <submittedName>
        <fullName evidence="2">Fibronectin type III domain-containing protein 7</fullName>
    </submittedName>
</protein>
<name>A0AA47LZ57_MERPO</name>
<dbReference type="Gene3D" id="2.60.40.10">
    <property type="entry name" value="Immunoglobulins"/>
    <property type="match status" value="3"/>
</dbReference>
<evidence type="ECO:0000313" key="3">
    <source>
        <dbReference type="Proteomes" id="UP001174136"/>
    </source>
</evidence>
<feature type="domain" description="Fibronectin type-III" evidence="1">
    <location>
        <begin position="164"/>
        <end position="255"/>
    </location>
</feature>
<dbReference type="CDD" id="cd00063">
    <property type="entry name" value="FN3"/>
    <property type="match status" value="1"/>
</dbReference>
<proteinExistence type="predicted"/>
<dbReference type="SUPFAM" id="SSF49265">
    <property type="entry name" value="Fibronectin type III"/>
    <property type="match status" value="2"/>
</dbReference>
<dbReference type="PANTHER" id="PTHR47135:SF3">
    <property type="entry name" value="FIBRONECTIN TYPE-III DOMAIN-CONTAINING PROTEIN"/>
    <property type="match status" value="1"/>
</dbReference>
<gene>
    <name evidence="2" type="primary">FNDC7_1</name>
    <name evidence="2" type="ORF">N1851_034859</name>
</gene>
<keyword evidence="3" id="KW-1185">Reference proteome</keyword>
<accession>A0AA47LZ57</accession>
<dbReference type="InterPro" id="IPR036116">
    <property type="entry name" value="FN3_sf"/>
</dbReference>
<sequence length="367" mass="37661">MDCATKEAAVSWKASQGVLSYAVSALSEQQDTAACVSTGPGCTLSNLRCGRTYRVQVLALDNICSSLPSRAAMLTTEPCQPNITAAVLDCYTDSALLDWTHSEGAVSYATTARAANGDAVTCTTNSTNCELAPLECGQTYTVTTVASNPVCDSDASASVQLDSVPCAPTAVVTEQDCAANTALVSWQPGAGADSYLVQAFGVEEHEVSCESGAAARSCLLPGLQCGFTYNITVLAVNSECNVSESAVTVLHAAPCVPSVVLAYLDCQTDAVSVAWEASKGAVSYTTVAQGNGGYSVLCNSSGSTCQFASLPCGLSYNVTVAALGVACSSAESAVAQIDTGNSRAAPQPGREALRRLTGQRVFFVLTH</sequence>
<comment type="caution">
    <text evidence="2">The sequence shown here is derived from an EMBL/GenBank/DDBJ whole genome shotgun (WGS) entry which is preliminary data.</text>
</comment>
<dbReference type="InterPro" id="IPR013783">
    <property type="entry name" value="Ig-like_fold"/>
</dbReference>
<organism evidence="2 3">
    <name type="scientific">Merluccius polli</name>
    <name type="common">Benguela hake</name>
    <name type="synonym">Merluccius cadenati</name>
    <dbReference type="NCBI Taxonomy" id="89951"/>
    <lineage>
        <taxon>Eukaryota</taxon>
        <taxon>Metazoa</taxon>
        <taxon>Chordata</taxon>
        <taxon>Craniata</taxon>
        <taxon>Vertebrata</taxon>
        <taxon>Euteleostomi</taxon>
        <taxon>Actinopterygii</taxon>
        <taxon>Neopterygii</taxon>
        <taxon>Teleostei</taxon>
        <taxon>Neoteleostei</taxon>
        <taxon>Acanthomorphata</taxon>
        <taxon>Zeiogadaria</taxon>
        <taxon>Gadariae</taxon>
        <taxon>Gadiformes</taxon>
        <taxon>Gadoidei</taxon>
        <taxon>Merlucciidae</taxon>
        <taxon>Merluccius</taxon>
    </lineage>
</organism>
<dbReference type="EMBL" id="JAOPHQ010006668">
    <property type="protein sequence ID" value="KAK0130658.1"/>
    <property type="molecule type" value="Genomic_DNA"/>
</dbReference>